<dbReference type="SUPFAM" id="SSF143120">
    <property type="entry name" value="YefM-like"/>
    <property type="match status" value="1"/>
</dbReference>
<dbReference type="Proteomes" id="UP000629098">
    <property type="component" value="Unassembled WGS sequence"/>
</dbReference>
<dbReference type="AlphaFoldDB" id="A0A8J6XFJ9"/>
<comment type="caution">
    <text evidence="3">The sequence shown here is derived from an EMBL/GenBank/DDBJ whole genome shotgun (WGS) entry which is preliminary data.</text>
</comment>
<dbReference type="RefSeq" id="WP_190828444.1">
    <property type="nucleotide sequence ID" value="NZ_CAWPPI010000049.1"/>
</dbReference>
<dbReference type="NCBIfam" id="TIGR01552">
    <property type="entry name" value="phd_fam"/>
    <property type="match status" value="1"/>
</dbReference>
<name>A0A8J6XFJ9_9CYAN</name>
<comment type="similarity">
    <text evidence="1 2">Belongs to the phD/YefM antitoxin family.</text>
</comment>
<dbReference type="InterPro" id="IPR006442">
    <property type="entry name" value="Antitoxin_Phd/YefM"/>
</dbReference>
<protein>
    <recommendedName>
        <fullName evidence="2">Antitoxin</fullName>
    </recommendedName>
</protein>
<evidence type="ECO:0000313" key="3">
    <source>
        <dbReference type="EMBL" id="MBD2773078.1"/>
    </source>
</evidence>
<proteinExistence type="inferred from homology"/>
<accession>A0A8J6XFJ9</accession>
<reference evidence="3" key="1">
    <citation type="submission" date="2020-09" db="EMBL/GenBank/DDBJ databases">
        <title>Iningainema tapete sp. nov. (Scytonemataceae, Cyanobacteria) from greenhouses in central Florida (USA) produces two types of nodularin with biosynthetic potential for microcystin-LR and anabaenopeptins.</title>
        <authorList>
            <person name="Berthold D.E."/>
            <person name="Lefler F.W."/>
            <person name="Huang I.-S."/>
            <person name="Abdulla H."/>
            <person name="Zimba P.V."/>
            <person name="Laughinghouse H.D. IV."/>
        </authorList>
    </citation>
    <scope>NUCLEOTIDE SEQUENCE</scope>
    <source>
        <strain evidence="3">BLCCT55</strain>
    </source>
</reference>
<gene>
    <name evidence="3" type="ORF">ICL16_13640</name>
</gene>
<dbReference type="InterPro" id="IPR036165">
    <property type="entry name" value="YefM-like_sf"/>
</dbReference>
<sequence length="86" mass="9764">MKKVTLTELSNNIDRLLVMVLETGIPLEINKNGKVLKIVTIEKKDKLKNLTFKPDVIQGNPDDLVNISWEQEVNFANFGLFVCHTP</sequence>
<keyword evidence="4" id="KW-1185">Reference proteome</keyword>
<organism evidence="3 4">
    <name type="scientific">Iningainema tapete BLCC-T55</name>
    <dbReference type="NCBI Taxonomy" id="2748662"/>
    <lineage>
        <taxon>Bacteria</taxon>
        <taxon>Bacillati</taxon>
        <taxon>Cyanobacteriota</taxon>
        <taxon>Cyanophyceae</taxon>
        <taxon>Nostocales</taxon>
        <taxon>Scytonemataceae</taxon>
        <taxon>Iningainema tapete</taxon>
    </lineage>
</organism>
<dbReference type="EMBL" id="JACXAE010000049">
    <property type="protein sequence ID" value="MBD2773078.1"/>
    <property type="molecule type" value="Genomic_DNA"/>
</dbReference>
<evidence type="ECO:0000256" key="1">
    <source>
        <dbReference type="ARBA" id="ARBA00009981"/>
    </source>
</evidence>
<comment type="function">
    <text evidence="2">Antitoxin component of a type II toxin-antitoxin (TA) system.</text>
</comment>
<evidence type="ECO:0000256" key="2">
    <source>
        <dbReference type="RuleBase" id="RU362080"/>
    </source>
</evidence>
<dbReference type="Pfam" id="PF02604">
    <property type="entry name" value="PhdYeFM_antitox"/>
    <property type="match status" value="1"/>
</dbReference>
<evidence type="ECO:0000313" key="4">
    <source>
        <dbReference type="Proteomes" id="UP000629098"/>
    </source>
</evidence>